<accession>A0A8T1TEL2</accession>
<keyword evidence="3" id="KW-1185">Reference proteome</keyword>
<comment type="caution">
    <text evidence="2">The sequence shown here is derived from an EMBL/GenBank/DDBJ whole genome shotgun (WGS) entry which is preliminary data.</text>
</comment>
<sequence length="47" mass="5284">LSVDTCKGGVSRNTEEDFVDEEEEKERMCSRQAENPFSLAARTFSSP</sequence>
<dbReference type="Proteomes" id="UP000765507">
    <property type="component" value="Unassembled WGS sequence"/>
</dbReference>
<protein>
    <submittedName>
        <fullName evidence="2">Uncharacterized protein</fullName>
    </submittedName>
</protein>
<feature type="region of interest" description="Disordered" evidence="1">
    <location>
        <begin position="1"/>
        <end position="47"/>
    </location>
</feature>
<dbReference type="EMBL" id="JAHGAV010000009">
    <property type="protein sequence ID" value="KAG6939711.1"/>
    <property type="molecule type" value="Genomic_DNA"/>
</dbReference>
<organism evidence="2 3">
    <name type="scientific">Chelydra serpentina</name>
    <name type="common">Snapping turtle</name>
    <name type="synonym">Testudo serpentina</name>
    <dbReference type="NCBI Taxonomy" id="8475"/>
    <lineage>
        <taxon>Eukaryota</taxon>
        <taxon>Metazoa</taxon>
        <taxon>Chordata</taxon>
        <taxon>Craniata</taxon>
        <taxon>Vertebrata</taxon>
        <taxon>Euteleostomi</taxon>
        <taxon>Archelosauria</taxon>
        <taxon>Testudinata</taxon>
        <taxon>Testudines</taxon>
        <taxon>Cryptodira</taxon>
        <taxon>Durocryptodira</taxon>
        <taxon>Americhelydia</taxon>
        <taxon>Chelydroidea</taxon>
        <taxon>Chelydridae</taxon>
        <taxon>Chelydra</taxon>
    </lineage>
</organism>
<evidence type="ECO:0000313" key="2">
    <source>
        <dbReference type="EMBL" id="KAG6939711.1"/>
    </source>
</evidence>
<evidence type="ECO:0000256" key="1">
    <source>
        <dbReference type="SAM" id="MobiDB-lite"/>
    </source>
</evidence>
<reference evidence="2 3" key="1">
    <citation type="journal article" date="2020" name="G3 (Bethesda)">
        <title>Draft Genome of the Common Snapping Turtle, Chelydra serpentina, a Model for Phenotypic Plasticity in Reptiles.</title>
        <authorList>
            <person name="Das D."/>
            <person name="Singh S.K."/>
            <person name="Bierstedt J."/>
            <person name="Erickson A."/>
            <person name="Galli G.L.J."/>
            <person name="Crossley D.A. 2nd"/>
            <person name="Rhen T."/>
        </authorList>
    </citation>
    <scope>NUCLEOTIDE SEQUENCE [LARGE SCALE GENOMIC DNA]</scope>
    <source>
        <strain evidence="2">KW</strain>
    </source>
</reference>
<evidence type="ECO:0000313" key="3">
    <source>
        <dbReference type="Proteomes" id="UP000765507"/>
    </source>
</evidence>
<dbReference type="AlphaFoldDB" id="A0A8T1TEL2"/>
<name>A0A8T1TEL2_CHESE</name>
<proteinExistence type="predicted"/>
<feature type="non-terminal residue" evidence="2">
    <location>
        <position position="1"/>
    </location>
</feature>
<gene>
    <name evidence="2" type="ORF">G0U57_021693</name>
</gene>